<sequence length="499" mass="51237">MIRSSDRSLDKHPARRRARLRAQAALFTCMAALAFATFILLNTHGALAQDAEDASDLDATAVAVPEGIIGEPPLAFLKADARDETPDQDAKDAPEGAAQMVEGASAVPADAAETTASVNDALGGAAQMAEGKPSYNLSLPKRADTGLVYNGTRQQGYGGVPVVRILADNGVDEMDYHAPLYVEYKGINGTMYNSPPVQAAGYQQINTYAPINAGTYQVIFTVPESQSFTLNPSSFEFSIAKAPAPALSQPSVTLFDAPGSVMEFDLASMIGLPSDLNGGPSYAITGFTETGLASAAVDPAIGKLTLTANDRASRSVQDTVTVAITDMGNYEDCAVQVAVSYVTKPSATIAGVKAATDLVYNGEPQQSYTGSPQATYLSPLSNQSETYNGPFVITYTGTASDGSAFGPTTQAPTAPGTYRVEFSAPEAASFTGSLALDFSIGKGASGGPDPTKGSSLAATGGNLAATGDGLLPGLFATVAGAAILAALIAGIRLIAKRRS</sequence>
<evidence type="ECO:0000313" key="4">
    <source>
        <dbReference type="Proteomes" id="UP001320544"/>
    </source>
</evidence>
<protein>
    <submittedName>
        <fullName evidence="3">Uncharacterized protein</fullName>
    </submittedName>
</protein>
<organism evidence="3 4">
    <name type="scientific">Raoultibacter timonensis</name>
    <dbReference type="NCBI Taxonomy" id="1907662"/>
    <lineage>
        <taxon>Bacteria</taxon>
        <taxon>Bacillati</taxon>
        <taxon>Actinomycetota</taxon>
        <taxon>Coriobacteriia</taxon>
        <taxon>Eggerthellales</taxon>
        <taxon>Eggerthellaceae</taxon>
        <taxon>Raoultibacter</taxon>
    </lineage>
</organism>
<reference evidence="3 4" key="1">
    <citation type="submission" date="2022-01" db="EMBL/GenBank/DDBJ databases">
        <title>Novel bile acid biosynthetic pathways are enriched in the microbiome of centenarians.</title>
        <authorList>
            <person name="Sato Y."/>
            <person name="Atarashi K."/>
            <person name="Plichta R.D."/>
            <person name="Arai Y."/>
            <person name="Sasajima S."/>
            <person name="Kearney M.S."/>
            <person name="Suda W."/>
            <person name="Takeshita K."/>
            <person name="Sasaki T."/>
            <person name="Okamoto S."/>
            <person name="Skelly N.A."/>
            <person name="Okamura Y."/>
            <person name="Vlamakis H."/>
            <person name="Li Y."/>
            <person name="Tanoue T."/>
            <person name="Takei H."/>
            <person name="Nittono H."/>
            <person name="Narushima S."/>
            <person name="Irie J."/>
            <person name="Itoh H."/>
            <person name="Moriya K."/>
            <person name="Sugiura Y."/>
            <person name="Suematsu M."/>
            <person name="Moritoki N."/>
            <person name="Shibata S."/>
            <person name="Littman R.D."/>
            <person name="Fischbach A.M."/>
            <person name="Uwamino Y."/>
            <person name="Inoue T."/>
            <person name="Honda A."/>
            <person name="Hattori M."/>
            <person name="Murai T."/>
            <person name="Xavier J.R."/>
            <person name="Hirose N."/>
            <person name="Honda K."/>
        </authorList>
    </citation>
    <scope>NUCLEOTIDE SEQUENCE [LARGE SCALE GENOMIC DNA]</scope>
    <source>
        <strain evidence="3 4">CE91-St30</strain>
    </source>
</reference>
<keyword evidence="2" id="KW-1133">Transmembrane helix</keyword>
<dbReference type="RefSeq" id="WP_244387029.1">
    <property type="nucleotide sequence ID" value="NZ_AP025564.1"/>
</dbReference>
<proteinExistence type="predicted"/>
<keyword evidence="2" id="KW-0472">Membrane</keyword>
<evidence type="ECO:0000313" key="3">
    <source>
        <dbReference type="EMBL" id="BDE97648.1"/>
    </source>
</evidence>
<dbReference type="Proteomes" id="UP001320544">
    <property type="component" value="Chromosome"/>
</dbReference>
<keyword evidence="2" id="KW-0812">Transmembrane</keyword>
<evidence type="ECO:0000256" key="2">
    <source>
        <dbReference type="SAM" id="Phobius"/>
    </source>
</evidence>
<feature type="transmembrane region" description="Helical" evidence="2">
    <location>
        <begin position="474"/>
        <end position="495"/>
    </location>
</feature>
<gene>
    <name evidence="3" type="ORF">CE91St30_29810</name>
</gene>
<evidence type="ECO:0000256" key="1">
    <source>
        <dbReference type="SAM" id="MobiDB-lite"/>
    </source>
</evidence>
<feature type="compositionally biased region" description="Basic and acidic residues" evidence="1">
    <location>
        <begin position="83"/>
        <end position="94"/>
    </location>
</feature>
<feature type="region of interest" description="Disordered" evidence="1">
    <location>
        <begin position="83"/>
        <end position="102"/>
    </location>
</feature>
<name>A0ABN6MM63_9ACTN</name>
<keyword evidence="4" id="KW-1185">Reference proteome</keyword>
<accession>A0ABN6MM63</accession>
<dbReference type="EMBL" id="AP025564">
    <property type="protein sequence ID" value="BDE97648.1"/>
    <property type="molecule type" value="Genomic_DNA"/>
</dbReference>